<dbReference type="PANTHER" id="PTHR13929">
    <property type="entry name" value="1,4-DIHYDROXY-2-NAPHTHOATE OCTAPRENYLTRANSFERASE"/>
    <property type="match status" value="1"/>
</dbReference>
<keyword evidence="5 8" id="KW-0812">Transmembrane</keyword>
<organism evidence="10 11">
    <name type="scientific">Herbihabitans rhizosphaerae</name>
    <dbReference type="NCBI Taxonomy" id="1872711"/>
    <lineage>
        <taxon>Bacteria</taxon>
        <taxon>Bacillati</taxon>
        <taxon>Actinomycetota</taxon>
        <taxon>Actinomycetes</taxon>
        <taxon>Pseudonocardiales</taxon>
        <taxon>Pseudonocardiaceae</taxon>
        <taxon>Herbihabitans</taxon>
    </lineage>
</organism>
<comment type="subcellular location">
    <subcellularLocation>
        <location evidence="8">Cell membrane</location>
        <topology evidence="8">Multi-pass membrane protein</topology>
    </subcellularLocation>
    <subcellularLocation>
        <location evidence="1">Membrane</location>
        <topology evidence="1">Multi-pass membrane protein</topology>
    </subcellularLocation>
</comment>
<dbReference type="InterPro" id="IPR004657">
    <property type="entry name" value="MenA"/>
</dbReference>
<dbReference type="InterPro" id="IPR000537">
    <property type="entry name" value="UbiA_prenyltransferase"/>
</dbReference>
<dbReference type="NCBIfam" id="TIGR00751">
    <property type="entry name" value="menA"/>
    <property type="match status" value="1"/>
</dbReference>
<dbReference type="GO" id="GO:0042371">
    <property type="term" value="P:vitamin K biosynthetic process"/>
    <property type="evidence" value="ECO:0007669"/>
    <property type="project" value="TreeGrafter"/>
</dbReference>
<evidence type="ECO:0000256" key="6">
    <source>
        <dbReference type="ARBA" id="ARBA00022989"/>
    </source>
</evidence>
<dbReference type="GO" id="GO:0009234">
    <property type="term" value="P:menaquinone biosynthetic process"/>
    <property type="evidence" value="ECO:0007669"/>
    <property type="project" value="UniProtKB-UniRule"/>
</dbReference>
<dbReference type="AlphaFoldDB" id="A0A4Q7L5D0"/>
<dbReference type="InterPro" id="IPR044878">
    <property type="entry name" value="UbiA_sf"/>
</dbReference>
<dbReference type="HAMAP" id="MF_01937">
    <property type="entry name" value="MenA_1"/>
    <property type="match status" value="1"/>
</dbReference>
<evidence type="ECO:0000256" key="8">
    <source>
        <dbReference type="HAMAP-Rule" id="MF_01937"/>
    </source>
</evidence>
<dbReference type="GO" id="GO:0005886">
    <property type="term" value="C:plasma membrane"/>
    <property type="evidence" value="ECO:0007669"/>
    <property type="project" value="UniProtKB-SubCell"/>
</dbReference>
<keyword evidence="11" id="KW-1185">Reference proteome</keyword>
<feature type="transmembrane region" description="Helical" evidence="8">
    <location>
        <begin position="271"/>
        <end position="293"/>
    </location>
</feature>
<dbReference type="PIRSF" id="PIRSF005355">
    <property type="entry name" value="UBIAD1"/>
    <property type="match status" value="1"/>
</dbReference>
<dbReference type="InterPro" id="IPR026046">
    <property type="entry name" value="UBIAD1"/>
</dbReference>
<gene>
    <name evidence="8" type="primary">menA</name>
    <name evidence="10" type="ORF">EV193_101401</name>
</gene>
<accession>A0A4Q7L5D0</accession>
<dbReference type="UniPathway" id="UPA00079">
    <property type="reaction ID" value="UER00168"/>
</dbReference>
<comment type="similarity">
    <text evidence="8">Belongs to the MenA family. Type 1 subfamily.</text>
</comment>
<keyword evidence="7 8" id="KW-0472">Membrane</keyword>
<dbReference type="EMBL" id="SGWQ01000001">
    <property type="protein sequence ID" value="RZS44525.1"/>
    <property type="molecule type" value="Genomic_DNA"/>
</dbReference>
<evidence type="ECO:0000256" key="2">
    <source>
        <dbReference type="ARBA" id="ARBA00022428"/>
    </source>
</evidence>
<dbReference type="Proteomes" id="UP000294257">
    <property type="component" value="Unassembled WGS sequence"/>
</dbReference>
<dbReference type="Gene3D" id="1.10.357.140">
    <property type="entry name" value="UbiA prenyltransferase"/>
    <property type="match status" value="1"/>
</dbReference>
<feature type="transmembrane region" description="Helical" evidence="8">
    <location>
        <begin position="94"/>
        <end position="111"/>
    </location>
</feature>
<evidence type="ECO:0000256" key="1">
    <source>
        <dbReference type="ARBA" id="ARBA00004141"/>
    </source>
</evidence>
<protein>
    <recommendedName>
        <fullName evidence="8 9">1,4-dihydroxy-2-naphthoate octaprenyltransferase</fullName>
        <shortName evidence="8">DHNA-octaprenyltransferase</shortName>
        <ecNumber evidence="8 9">2.5.1.74</ecNumber>
    </recommendedName>
</protein>
<dbReference type="PANTHER" id="PTHR13929:SF0">
    <property type="entry name" value="UBIA PRENYLTRANSFERASE DOMAIN-CONTAINING PROTEIN 1"/>
    <property type="match status" value="1"/>
</dbReference>
<evidence type="ECO:0000313" key="11">
    <source>
        <dbReference type="Proteomes" id="UP000294257"/>
    </source>
</evidence>
<dbReference type="NCBIfam" id="NF004751">
    <property type="entry name" value="PRK06080.1-3"/>
    <property type="match status" value="1"/>
</dbReference>
<feature type="transmembrane region" description="Helical" evidence="8">
    <location>
        <begin position="26"/>
        <end position="54"/>
    </location>
</feature>
<sequence length="294" mass="30007">MSDMATTAQWIEGARPRTLPNSVAPVLLGAGAAAALSAFSWWQSLLALLVALALQVGVNYANDYSDGVRGTDAERVGPLRLVGSGVASPTSVRAAAFACFAVAAVAGLVLVAVTGHWWLIAVGAVSIAGAWYYTGGAKPYGYSGFGEAAVFLFFGLVAVLGTLYVQSGQISWLGAAGAVAMGSFSAAVLVSNNLRDVPTDAVSGKRTLAVRLGDGRTRILYLALVSVPFAVSIASAFATPWTLLGLLTAVLVVPSARRVTRGASGMALIPVLRDTSMAMLVWALLTAGAFAAVG</sequence>
<comment type="caution">
    <text evidence="10">The sequence shown here is derived from an EMBL/GenBank/DDBJ whole genome shotgun (WGS) entry which is preliminary data.</text>
</comment>
<comment type="catalytic activity">
    <reaction evidence="8">
        <text>an all-trans-polyprenyl diphosphate + 1,4-dihydroxy-2-naphthoate + H(+) = a 2-demethylmenaquinol + CO2 + diphosphate</text>
        <dbReference type="Rhea" id="RHEA:26478"/>
        <dbReference type="Rhea" id="RHEA-COMP:9563"/>
        <dbReference type="Rhea" id="RHEA-COMP:9564"/>
        <dbReference type="ChEBI" id="CHEBI:11173"/>
        <dbReference type="ChEBI" id="CHEBI:15378"/>
        <dbReference type="ChEBI" id="CHEBI:16526"/>
        <dbReference type="ChEBI" id="CHEBI:33019"/>
        <dbReference type="ChEBI" id="CHEBI:55437"/>
        <dbReference type="ChEBI" id="CHEBI:58914"/>
        <dbReference type="EC" id="2.5.1.74"/>
    </reaction>
</comment>
<evidence type="ECO:0000313" key="10">
    <source>
        <dbReference type="EMBL" id="RZS44525.1"/>
    </source>
</evidence>
<dbReference type="GO" id="GO:0046428">
    <property type="term" value="F:1,4-dihydroxy-2-naphthoate polyprenyltransferase activity"/>
    <property type="evidence" value="ECO:0007669"/>
    <property type="project" value="UniProtKB-UniRule"/>
</dbReference>
<evidence type="ECO:0000256" key="5">
    <source>
        <dbReference type="ARBA" id="ARBA00022692"/>
    </source>
</evidence>
<feature type="transmembrane region" description="Helical" evidence="8">
    <location>
        <begin position="145"/>
        <end position="164"/>
    </location>
</feature>
<reference evidence="10 11" key="1">
    <citation type="submission" date="2019-02" db="EMBL/GenBank/DDBJ databases">
        <title>Genomic Encyclopedia of Type Strains, Phase IV (KMG-IV): sequencing the most valuable type-strain genomes for metagenomic binning, comparative biology and taxonomic classification.</title>
        <authorList>
            <person name="Goeker M."/>
        </authorList>
    </citation>
    <scope>NUCLEOTIDE SEQUENCE [LARGE SCALE GENOMIC DNA]</scope>
    <source>
        <strain evidence="10 11">DSM 101727</strain>
    </source>
</reference>
<feature type="transmembrane region" description="Helical" evidence="8">
    <location>
        <begin position="170"/>
        <end position="190"/>
    </location>
</feature>
<evidence type="ECO:0000256" key="4">
    <source>
        <dbReference type="ARBA" id="ARBA00022679"/>
    </source>
</evidence>
<keyword evidence="2 8" id="KW-0474">Menaquinone biosynthesis</keyword>
<keyword evidence="4 8" id="KW-0808">Transferase</keyword>
<dbReference type="Pfam" id="PF01040">
    <property type="entry name" value="UbiA"/>
    <property type="match status" value="1"/>
</dbReference>
<keyword evidence="3 8" id="KW-1003">Cell membrane</keyword>
<feature type="transmembrane region" description="Helical" evidence="8">
    <location>
        <begin position="117"/>
        <end position="133"/>
    </location>
</feature>
<proteinExistence type="inferred from homology"/>
<dbReference type="EC" id="2.5.1.74" evidence="8 9"/>
<dbReference type="CDD" id="cd13962">
    <property type="entry name" value="PT_UbiA_UBIAD1"/>
    <property type="match status" value="1"/>
</dbReference>
<comment type="pathway">
    <text evidence="8">Quinol/quinone metabolism; menaquinone biosynthesis; menaquinol from 1,4-dihydroxy-2-naphthoate: step 1/2.</text>
</comment>
<evidence type="ECO:0000256" key="3">
    <source>
        <dbReference type="ARBA" id="ARBA00022475"/>
    </source>
</evidence>
<evidence type="ECO:0000256" key="9">
    <source>
        <dbReference type="NCBIfam" id="TIGR00751"/>
    </source>
</evidence>
<keyword evidence="6 8" id="KW-1133">Transmembrane helix</keyword>
<comment type="function">
    <text evidence="8">Conversion of 1,4-dihydroxy-2-naphthoate (DHNA) to demethylmenaquinone (DMK).</text>
</comment>
<name>A0A4Q7L5D0_9PSEU</name>
<feature type="transmembrane region" description="Helical" evidence="8">
    <location>
        <begin position="219"/>
        <end position="237"/>
    </location>
</feature>
<evidence type="ECO:0000256" key="7">
    <source>
        <dbReference type="ARBA" id="ARBA00023136"/>
    </source>
</evidence>